<sequence length="368" mass="38488">MGLEAMPGARCGVDEAPLYVVRLTNEGEEEVENGELVSDAIVRRLQQRAAPITDVILLTHGFGHTLDSGAVACRTWVQRMATCEGEVAALRVARGGAPFRPLVVALCWPSNPTAPPGWREVSSFLVDWTVGLPHRLADAVRPKLSWYMAFMRFEPRARRIGGRVGRQLLRRFKAAATTRMAAGGDGGGGGGDTRVRYHAFGHSLGVQLICSLLQPTNAEAHAATSGGGADDTAADTLDTLVLVQGAAHSSCFGVGGPFAAVPARVGGVLLVTYNVTDVVLVAYAQTFGADAGLPMGTVGAHPPRGAGQWCEMGGEGVAYGWAPGLVNVDAGPHIRSRGAASTGDLLSAHSDFMSPAVMHAFWAAMRVA</sequence>
<evidence type="ECO:0000313" key="1">
    <source>
        <dbReference type="EMBL" id="KAK1868431.1"/>
    </source>
</evidence>
<gene>
    <name evidence="1" type="ORF">I4F81_010919</name>
</gene>
<accession>A0ACC3CF87</accession>
<proteinExistence type="predicted"/>
<keyword evidence="2" id="KW-1185">Reference proteome</keyword>
<dbReference type="Proteomes" id="UP000798662">
    <property type="component" value="Chromosome 3"/>
</dbReference>
<reference evidence="1" key="1">
    <citation type="submission" date="2019-11" db="EMBL/GenBank/DDBJ databases">
        <title>Nori genome reveals adaptations in red seaweeds to the harsh intertidal environment.</title>
        <authorList>
            <person name="Wang D."/>
            <person name="Mao Y."/>
        </authorList>
    </citation>
    <scope>NUCLEOTIDE SEQUENCE</scope>
    <source>
        <tissue evidence="1">Gametophyte</tissue>
    </source>
</reference>
<name>A0ACC3CF87_PYRYE</name>
<comment type="caution">
    <text evidence="1">The sequence shown here is derived from an EMBL/GenBank/DDBJ whole genome shotgun (WGS) entry which is preliminary data.</text>
</comment>
<evidence type="ECO:0000313" key="2">
    <source>
        <dbReference type="Proteomes" id="UP000798662"/>
    </source>
</evidence>
<protein>
    <submittedName>
        <fullName evidence="1">Uncharacterized protein</fullName>
    </submittedName>
</protein>
<dbReference type="EMBL" id="CM020620">
    <property type="protein sequence ID" value="KAK1868431.1"/>
    <property type="molecule type" value="Genomic_DNA"/>
</dbReference>
<organism evidence="1 2">
    <name type="scientific">Pyropia yezoensis</name>
    <name type="common">Susabi-nori</name>
    <name type="synonym">Porphyra yezoensis</name>
    <dbReference type="NCBI Taxonomy" id="2788"/>
    <lineage>
        <taxon>Eukaryota</taxon>
        <taxon>Rhodophyta</taxon>
        <taxon>Bangiophyceae</taxon>
        <taxon>Bangiales</taxon>
        <taxon>Bangiaceae</taxon>
        <taxon>Pyropia</taxon>
    </lineage>
</organism>